<comment type="similarity">
    <text evidence="2 11">Belongs to the BCAP29/BCAP31 family.</text>
</comment>
<feature type="transmembrane region" description="Helical" evidence="11">
    <location>
        <begin position="83"/>
        <end position="103"/>
    </location>
</feature>
<evidence type="ECO:0000256" key="4">
    <source>
        <dbReference type="ARBA" id="ARBA00022692"/>
    </source>
</evidence>
<feature type="transmembrane region" description="Helical" evidence="11">
    <location>
        <begin position="44"/>
        <end position="62"/>
    </location>
</feature>
<evidence type="ECO:0000256" key="9">
    <source>
        <dbReference type="ARBA" id="ARBA00023054"/>
    </source>
</evidence>
<dbReference type="InterPro" id="IPR008417">
    <property type="entry name" value="BAP29/BAP31"/>
</dbReference>
<keyword evidence="9 12" id="KW-0175">Coiled coil</keyword>
<evidence type="ECO:0000256" key="10">
    <source>
        <dbReference type="ARBA" id="ARBA00023136"/>
    </source>
</evidence>
<dbReference type="Proteomes" id="UP001374535">
    <property type="component" value="Chromosome 3"/>
</dbReference>
<comment type="subcellular location">
    <subcellularLocation>
        <location evidence="1 11">Endoplasmic reticulum membrane</location>
        <topology evidence="1 11">Multi-pass membrane protein</topology>
    </subcellularLocation>
</comment>
<dbReference type="GO" id="GO:0006888">
    <property type="term" value="P:endoplasmic reticulum to Golgi vesicle-mediated transport"/>
    <property type="evidence" value="ECO:0007669"/>
    <property type="project" value="UniProtKB-UniRule"/>
</dbReference>
<dbReference type="GO" id="GO:0006886">
    <property type="term" value="P:intracellular protein transport"/>
    <property type="evidence" value="ECO:0007669"/>
    <property type="project" value="UniProtKB-UniRule"/>
</dbReference>
<dbReference type="GO" id="GO:0005789">
    <property type="term" value="C:endoplasmic reticulum membrane"/>
    <property type="evidence" value="ECO:0007669"/>
    <property type="project" value="UniProtKB-SubCell"/>
</dbReference>
<reference evidence="13 14" key="1">
    <citation type="journal article" date="2023" name="Life. Sci Alliance">
        <title>Evolutionary insights into 3D genome organization and epigenetic landscape of Vigna mungo.</title>
        <authorList>
            <person name="Junaid A."/>
            <person name="Singh B."/>
            <person name="Bhatia S."/>
        </authorList>
    </citation>
    <scope>NUCLEOTIDE SEQUENCE [LARGE SCALE GENOMIC DNA]</scope>
    <source>
        <strain evidence="13">Urdbean</strain>
    </source>
</reference>
<keyword evidence="4 11" id="KW-0812">Transmembrane</keyword>
<comment type="caution">
    <text evidence="11">Lacks conserved residue(s) required for the propagation of feature annotation.</text>
</comment>
<dbReference type="GO" id="GO:0070973">
    <property type="term" value="P:protein localization to endoplasmic reticulum exit site"/>
    <property type="evidence" value="ECO:0007669"/>
    <property type="project" value="UniProtKB-UniRule"/>
</dbReference>
<gene>
    <name evidence="13" type="ORF">V8G54_010381</name>
</gene>
<sequence>MIQLLFLVLFVEGAMAFLLLVKIGPLRDLVIKTLDQIKMGKGPATVKTIAGTMSVILFSSLMSIVKIQNKGAKLGTMSPMDQVLWRTHLLEASLMGMLTPFFWGNKVSDKMLDKNLYSWHGVGCPTLNRDEWCQLFYIWLPHSLETHWIQSPNHILTLSGFTLFLGFIIDRVHHYLQKLNKLRSNAGASKEEVESIEKEKVELKEKEEKAAKEIVQLKEQISGLSESLKKRKVECEEKDKRVETAEAHVSSLQKQAADLLLEYDRLLEENQNLQAQALRNNKN</sequence>
<keyword evidence="14" id="KW-1185">Reference proteome</keyword>
<keyword evidence="7 11" id="KW-0653">Protein transport</keyword>
<dbReference type="EMBL" id="CP144698">
    <property type="protein sequence ID" value="WVZ17399.1"/>
    <property type="molecule type" value="Genomic_DNA"/>
</dbReference>
<keyword evidence="8 11" id="KW-1133">Transmembrane helix</keyword>
<evidence type="ECO:0000256" key="6">
    <source>
        <dbReference type="ARBA" id="ARBA00022824"/>
    </source>
</evidence>
<evidence type="ECO:0000256" key="8">
    <source>
        <dbReference type="ARBA" id="ARBA00022989"/>
    </source>
</evidence>
<protein>
    <recommendedName>
        <fullName evidence="11">Endoplasmic reticulum transmembrane protein</fullName>
    </recommendedName>
</protein>
<dbReference type="AlphaFoldDB" id="A0AAQ3NWK4"/>
<comment type="function">
    <text evidence="11">May play a role in anterograde transport of membrane proteins from the endoplasmic reticulum to the Golgi.</text>
</comment>
<evidence type="ECO:0000256" key="1">
    <source>
        <dbReference type="ARBA" id="ARBA00004477"/>
    </source>
</evidence>
<evidence type="ECO:0000256" key="7">
    <source>
        <dbReference type="ARBA" id="ARBA00022927"/>
    </source>
</evidence>
<evidence type="ECO:0000313" key="13">
    <source>
        <dbReference type="EMBL" id="WVZ17399.1"/>
    </source>
</evidence>
<feature type="coiled-coil region" evidence="12">
    <location>
        <begin position="179"/>
        <end position="283"/>
    </location>
</feature>
<keyword evidence="11" id="KW-0931">ER-Golgi transport</keyword>
<evidence type="ECO:0000256" key="12">
    <source>
        <dbReference type="SAM" id="Coils"/>
    </source>
</evidence>
<keyword evidence="5" id="KW-0053">Apoptosis</keyword>
<keyword evidence="6 11" id="KW-0256">Endoplasmic reticulum</keyword>
<proteinExistence type="inferred from homology"/>
<dbReference type="Gene3D" id="1.20.5.110">
    <property type="match status" value="1"/>
</dbReference>
<evidence type="ECO:0000256" key="5">
    <source>
        <dbReference type="ARBA" id="ARBA00022703"/>
    </source>
</evidence>
<name>A0AAQ3NWK4_VIGMU</name>
<evidence type="ECO:0000256" key="3">
    <source>
        <dbReference type="ARBA" id="ARBA00022448"/>
    </source>
</evidence>
<accession>A0AAQ3NWK4</accession>
<dbReference type="PANTHER" id="PTHR12701:SF13">
    <property type="entry name" value="ENDOPLASMIC RETICULUM TRANSMEMBRANE PROTEIN"/>
    <property type="match status" value="1"/>
</dbReference>
<dbReference type="PANTHER" id="PTHR12701">
    <property type="entry name" value="BCR-ASSOCIATED PROTEIN, BAP"/>
    <property type="match status" value="1"/>
</dbReference>
<evidence type="ECO:0000313" key="14">
    <source>
        <dbReference type="Proteomes" id="UP001374535"/>
    </source>
</evidence>
<evidence type="ECO:0000256" key="2">
    <source>
        <dbReference type="ARBA" id="ARBA00007956"/>
    </source>
</evidence>
<evidence type="ECO:0000256" key="11">
    <source>
        <dbReference type="RuleBase" id="RU367026"/>
    </source>
</evidence>
<keyword evidence="10 11" id="KW-0472">Membrane</keyword>
<keyword evidence="3 11" id="KW-0813">Transport</keyword>
<dbReference type="FunFam" id="1.20.5.110:FF:000011">
    <property type="entry name" value="B-cell receptor-associated protein 29"/>
    <property type="match status" value="1"/>
</dbReference>
<organism evidence="13 14">
    <name type="scientific">Vigna mungo</name>
    <name type="common">Black gram</name>
    <name type="synonym">Phaseolus mungo</name>
    <dbReference type="NCBI Taxonomy" id="3915"/>
    <lineage>
        <taxon>Eukaryota</taxon>
        <taxon>Viridiplantae</taxon>
        <taxon>Streptophyta</taxon>
        <taxon>Embryophyta</taxon>
        <taxon>Tracheophyta</taxon>
        <taxon>Spermatophyta</taxon>
        <taxon>Magnoliopsida</taxon>
        <taxon>eudicotyledons</taxon>
        <taxon>Gunneridae</taxon>
        <taxon>Pentapetalae</taxon>
        <taxon>rosids</taxon>
        <taxon>fabids</taxon>
        <taxon>Fabales</taxon>
        <taxon>Fabaceae</taxon>
        <taxon>Papilionoideae</taxon>
        <taxon>50 kb inversion clade</taxon>
        <taxon>NPAAA clade</taxon>
        <taxon>indigoferoid/millettioid clade</taxon>
        <taxon>Phaseoleae</taxon>
        <taxon>Vigna</taxon>
    </lineage>
</organism>